<name>A0A6J5H275_9BURK</name>
<dbReference type="EMBL" id="CADIKL010000090">
    <property type="protein sequence ID" value="CAB3810406.1"/>
    <property type="molecule type" value="Genomic_DNA"/>
</dbReference>
<proteinExistence type="predicted"/>
<feature type="transmembrane region" description="Helical" evidence="1">
    <location>
        <begin position="57"/>
        <end position="75"/>
    </location>
</feature>
<feature type="domain" description="DUF6708" evidence="2">
    <location>
        <begin position="102"/>
        <end position="296"/>
    </location>
</feature>
<dbReference type="Proteomes" id="UP000494119">
    <property type="component" value="Unassembled WGS sequence"/>
</dbReference>
<dbReference type="Pfam" id="PF20455">
    <property type="entry name" value="DUF6708"/>
    <property type="match status" value="1"/>
</dbReference>
<gene>
    <name evidence="3" type="ORF">LMG28688_07245</name>
</gene>
<evidence type="ECO:0000313" key="3">
    <source>
        <dbReference type="EMBL" id="CAB3810406.1"/>
    </source>
</evidence>
<accession>A0A6J5H275</accession>
<dbReference type="InterPro" id="IPR046554">
    <property type="entry name" value="DUF6708"/>
</dbReference>
<evidence type="ECO:0000313" key="4">
    <source>
        <dbReference type="Proteomes" id="UP000494119"/>
    </source>
</evidence>
<protein>
    <recommendedName>
        <fullName evidence="2">DUF6708 domain-containing protein</fullName>
    </recommendedName>
</protein>
<keyword evidence="4" id="KW-1185">Reference proteome</keyword>
<feature type="transmembrane region" description="Helical" evidence="1">
    <location>
        <begin position="87"/>
        <end position="107"/>
    </location>
</feature>
<dbReference type="RefSeq" id="WP_129561472.1">
    <property type="nucleotide sequence ID" value="NZ_CADIKL010000090.1"/>
</dbReference>
<evidence type="ECO:0000256" key="1">
    <source>
        <dbReference type="SAM" id="Phobius"/>
    </source>
</evidence>
<keyword evidence="1" id="KW-1133">Transmembrane helix</keyword>
<organism evidence="3 4">
    <name type="scientific">Paraburkholderia caffeinitolerans</name>
    <dbReference type="NCBI Taxonomy" id="1723730"/>
    <lineage>
        <taxon>Bacteria</taxon>
        <taxon>Pseudomonadati</taxon>
        <taxon>Pseudomonadota</taxon>
        <taxon>Betaproteobacteria</taxon>
        <taxon>Burkholderiales</taxon>
        <taxon>Burkholderiaceae</taxon>
        <taxon>Paraburkholderia</taxon>
    </lineage>
</organism>
<keyword evidence="1" id="KW-0812">Transmembrane</keyword>
<feature type="transmembrane region" description="Helical" evidence="1">
    <location>
        <begin position="256"/>
        <end position="279"/>
    </location>
</feature>
<dbReference type="AlphaFoldDB" id="A0A6J5H275"/>
<sequence>MYDYLTKVSINRPVSEDEAKRRLDVHKPAASEAHDKHMVFHMNDVYLDICDTSYQQLGWATLAFLVGVPAFGYFGWQISLFAIQAPIFWTLVVPCVGGLVFCAAILFKDCFNYRHKTIRFNRKNRMVYAFRHNGKGGVVEVPWDEAFFFAHRQMSSPFNGGAPTVLRCYVLAEDGKTIVNTFSFGKRMVVGGSETSAWGQRVFEQLLTNFEFVRKFMEDGPESVPPIKKYLSEGPSLSASASVLLQNFQRLRNSNAVLWVLMTVIALPMCLMVLLHYIAQLTSREPVWPDDVQRASQPGESPRAAVA</sequence>
<evidence type="ECO:0000259" key="2">
    <source>
        <dbReference type="Pfam" id="PF20455"/>
    </source>
</evidence>
<reference evidence="3 4" key="1">
    <citation type="submission" date="2020-04" db="EMBL/GenBank/DDBJ databases">
        <authorList>
            <person name="De Canck E."/>
        </authorList>
    </citation>
    <scope>NUCLEOTIDE SEQUENCE [LARGE SCALE GENOMIC DNA]</scope>
    <source>
        <strain evidence="3 4">LMG 28688</strain>
    </source>
</reference>
<keyword evidence="1" id="KW-0472">Membrane</keyword>